<evidence type="ECO:0000313" key="3">
    <source>
        <dbReference type="Proteomes" id="UP000759298"/>
    </source>
</evidence>
<dbReference type="Pfam" id="PF13661">
    <property type="entry name" value="2OG-FeII_Oxy_4"/>
    <property type="match status" value="1"/>
</dbReference>
<proteinExistence type="predicted"/>
<organism evidence="2 3">
    <name type="scientific">Alteriqipengyuania abyssalis</name>
    <dbReference type="NCBI Taxonomy" id="2860200"/>
    <lineage>
        <taxon>Bacteria</taxon>
        <taxon>Pseudomonadati</taxon>
        <taxon>Pseudomonadota</taxon>
        <taxon>Alphaproteobacteria</taxon>
        <taxon>Sphingomonadales</taxon>
        <taxon>Erythrobacteraceae</taxon>
        <taxon>Alteriqipengyuania</taxon>
    </lineage>
</organism>
<accession>A0ABS7PGY0</accession>
<evidence type="ECO:0000259" key="1">
    <source>
        <dbReference type="Pfam" id="PF13661"/>
    </source>
</evidence>
<reference evidence="2 3" key="1">
    <citation type="submission" date="2021-07" db="EMBL/GenBank/DDBJ databases">
        <title>Alteriqipengyuania abyssalis NZ-12B nov, sp.nov isolated from deep sea sponge in pacific ocean.</title>
        <authorList>
            <person name="Tareen S."/>
            <person name="Wink J."/>
        </authorList>
    </citation>
    <scope>NUCLEOTIDE SEQUENCE [LARGE SCALE GENOMIC DNA]</scope>
    <source>
        <strain evidence="2 3">NZ-12B</strain>
    </source>
</reference>
<protein>
    <submittedName>
        <fullName evidence="2">2OG-Fe(II) oxygenase</fullName>
    </submittedName>
</protein>
<sequence length="248" mass="27494">MTTRTLFEINPDLDRAALAKRFAQTGRVQVRDVLTREAAEEIQSILMKGTPWGMAVRAGDSPDTPPRGFSNAEIMAPGGADQVNRMANAAAQATARGDYGFRYAQFSLVEAVQKGWNPGGPHELLLEHINADAFMELVREITGFDTLSNADGQATMFAPQHYLGRHSDSHVAEGWKVAYVLNFAREDWHPDWGGYLLFLDDDGDVIEGFRPRFNALNMFAVPQSHLVSFVPPFAPAGRLAITGWFRDR</sequence>
<comment type="caution">
    <text evidence="2">The sequence shown here is derived from an EMBL/GenBank/DDBJ whole genome shotgun (WGS) entry which is preliminary data.</text>
</comment>
<dbReference type="Gene3D" id="2.60.120.620">
    <property type="entry name" value="q2cbj1_9rhob like domain"/>
    <property type="match status" value="1"/>
</dbReference>
<evidence type="ECO:0000313" key="2">
    <source>
        <dbReference type="EMBL" id="MBY8337465.1"/>
    </source>
</evidence>
<dbReference type="PANTHER" id="PTHR12117:SF0">
    <property type="entry name" value="PROLYL 3-HYDROXYLASE OGFOD1"/>
    <property type="match status" value="1"/>
</dbReference>
<keyword evidence="3" id="KW-1185">Reference proteome</keyword>
<feature type="domain" description="Prolyl 3,4-dihydroxylase TPA1/OFD1 N-terminal" evidence="1">
    <location>
        <begin position="153"/>
        <end position="246"/>
    </location>
</feature>
<dbReference type="PANTHER" id="PTHR12117">
    <property type="entry name" value="HISTONE ACETYLTRANSFERASE COMPLEX"/>
    <property type="match status" value="1"/>
</dbReference>
<dbReference type="RefSeq" id="WP_222825026.1">
    <property type="nucleotide sequence ID" value="NZ_JAHWXP010000003.1"/>
</dbReference>
<dbReference type="Proteomes" id="UP000759298">
    <property type="component" value="Unassembled WGS sequence"/>
</dbReference>
<gene>
    <name evidence="2" type="ORF">KYN89_10410</name>
</gene>
<dbReference type="InterPro" id="IPR039558">
    <property type="entry name" value="TPA1/OFD1_N"/>
</dbReference>
<dbReference type="EMBL" id="JAHWXP010000003">
    <property type="protein sequence ID" value="MBY8337465.1"/>
    <property type="molecule type" value="Genomic_DNA"/>
</dbReference>
<name>A0ABS7PGY0_9SPHN</name>
<dbReference type="InterPro" id="IPR051842">
    <property type="entry name" value="uS12_prolyl_hydroxylase"/>
</dbReference>